<dbReference type="InterPro" id="IPR000182">
    <property type="entry name" value="GNAT_dom"/>
</dbReference>
<gene>
    <name evidence="2" type="ORF">B4102_0871</name>
    <name evidence="3" type="ORF">JGZ69_14335</name>
</gene>
<accession>A0A150KNX8</accession>
<dbReference type="PANTHER" id="PTHR43415:SF3">
    <property type="entry name" value="GNAT-FAMILY ACETYLTRANSFERASE"/>
    <property type="match status" value="1"/>
</dbReference>
<keyword evidence="4" id="KW-1185">Reference proteome</keyword>
<dbReference type="OrthoDB" id="9802340at2"/>
<dbReference type="PANTHER" id="PTHR43415">
    <property type="entry name" value="SPERMIDINE N(1)-ACETYLTRANSFERASE"/>
    <property type="match status" value="1"/>
</dbReference>
<evidence type="ECO:0000313" key="5">
    <source>
        <dbReference type="Proteomes" id="UP000595512"/>
    </source>
</evidence>
<dbReference type="RefSeq" id="WP_066234065.1">
    <property type="nucleotide sequence ID" value="NZ_CP066701.1"/>
</dbReference>
<dbReference type="Proteomes" id="UP000595512">
    <property type="component" value="Chromosome"/>
</dbReference>
<dbReference type="Gene3D" id="3.40.630.30">
    <property type="match status" value="1"/>
</dbReference>
<dbReference type="EMBL" id="LQYN01000086">
    <property type="protein sequence ID" value="KYC97216.1"/>
    <property type="molecule type" value="Genomic_DNA"/>
</dbReference>
<sequence>MDISIREINREDAEALLHHTQLVFTQSSFLLTTPEEFVLNVEKQREWIIQQSTLGNLLLGCEVNGKIVGFLNASRSQRKRVSHNCMFGISIQKDYWNMGIGRKMLNYMIEWAENHPMIEKVSLEVFSHNERAIYLYKSLDFSEEGRKKRHIKFEDGTYVDEILMSRFVK</sequence>
<dbReference type="InterPro" id="IPR016181">
    <property type="entry name" value="Acyl_CoA_acyltransferase"/>
</dbReference>
<dbReference type="PATRIC" id="fig|46224.3.peg.4280"/>
<reference evidence="3 5" key="2">
    <citation type="submission" date="2020-12" db="EMBL/GenBank/DDBJ databases">
        <title>Taxonomic evaluation of the Bacillus sporothermodurans group of bacteria based on whole genome sequences.</title>
        <authorList>
            <person name="Fiedler G."/>
            <person name="Herbstmann A.-D."/>
            <person name="Doll E."/>
            <person name="Wenning M."/>
            <person name="Brinks E."/>
            <person name="Kabisch J."/>
            <person name="Breitenwieser F."/>
            <person name="Lappann M."/>
            <person name="Boehnlein C."/>
            <person name="Franz C."/>
        </authorList>
    </citation>
    <scope>NUCLEOTIDE SEQUENCE [LARGE SCALE GENOMIC DNA]</scope>
    <source>
        <strain evidence="3 5">DSM 10599</strain>
    </source>
</reference>
<feature type="domain" description="N-acetyltransferase" evidence="1">
    <location>
        <begin position="3"/>
        <end position="169"/>
    </location>
</feature>
<dbReference type="Pfam" id="PF00583">
    <property type="entry name" value="Acetyltransf_1"/>
    <property type="match status" value="1"/>
</dbReference>
<reference evidence="2 4" key="1">
    <citation type="submission" date="2016-01" db="EMBL/GenBank/DDBJ databases">
        <title>Genome Sequences of Twelve Sporeforming Bacillus Species Isolated from Foods.</title>
        <authorList>
            <person name="Berendsen E.M."/>
            <person name="Wells-Bennik M.H."/>
            <person name="Krawcyk A.O."/>
            <person name="De Jong A."/>
            <person name="Holsappel S."/>
            <person name="Eijlander R.T."/>
            <person name="Kuipers O.P."/>
        </authorList>
    </citation>
    <scope>NUCLEOTIDE SEQUENCE [LARGE SCALE GENOMIC DNA]</scope>
    <source>
        <strain evidence="2 4">B4102</strain>
    </source>
</reference>
<dbReference type="CDD" id="cd04301">
    <property type="entry name" value="NAT_SF"/>
    <property type="match status" value="1"/>
</dbReference>
<name>A0A150KNX8_9BACI</name>
<organism evidence="2 4">
    <name type="scientific">Heyndrickxia sporothermodurans</name>
    <dbReference type="NCBI Taxonomy" id="46224"/>
    <lineage>
        <taxon>Bacteria</taxon>
        <taxon>Bacillati</taxon>
        <taxon>Bacillota</taxon>
        <taxon>Bacilli</taxon>
        <taxon>Bacillales</taxon>
        <taxon>Bacillaceae</taxon>
        <taxon>Heyndrickxia</taxon>
    </lineage>
</organism>
<evidence type="ECO:0000313" key="2">
    <source>
        <dbReference type="EMBL" id="KYC97216.1"/>
    </source>
</evidence>
<dbReference type="EMBL" id="CP066701">
    <property type="protein sequence ID" value="QQX24001.1"/>
    <property type="molecule type" value="Genomic_DNA"/>
</dbReference>
<dbReference type="STRING" id="46224.B4102_0871"/>
<protein>
    <submittedName>
        <fullName evidence="3">GNAT family N-acetyltransferase</fullName>
    </submittedName>
</protein>
<dbReference type="PROSITE" id="PS51186">
    <property type="entry name" value="GNAT"/>
    <property type="match status" value="1"/>
</dbReference>
<evidence type="ECO:0000259" key="1">
    <source>
        <dbReference type="PROSITE" id="PS51186"/>
    </source>
</evidence>
<dbReference type="AlphaFoldDB" id="A0A150KNX8"/>
<evidence type="ECO:0000313" key="3">
    <source>
        <dbReference type="EMBL" id="QQX24001.1"/>
    </source>
</evidence>
<evidence type="ECO:0000313" key="4">
    <source>
        <dbReference type="Proteomes" id="UP000075666"/>
    </source>
</evidence>
<dbReference type="Proteomes" id="UP000075666">
    <property type="component" value="Unassembled WGS sequence"/>
</dbReference>
<dbReference type="SUPFAM" id="SSF55729">
    <property type="entry name" value="Acyl-CoA N-acyltransferases (Nat)"/>
    <property type="match status" value="1"/>
</dbReference>
<dbReference type="GO" id="GO:0016747">
    <property type="term" value="F:acyltransferase activity, transferring groups other than amino-acyl groups"/>
    <property type="evidence" value="ECO:0007669"/>
    <property type="project" value="InterPro"/>
</dbReference>
<proteinExistence type="predicted"/>
<dbReference type="KEGG" id="hspo:JGZ69_14335"/>